<feature type="domain" description="Alpha-D-phosphohexomutase alpha/beta/alpha" evidence="11">
    <location>
        <begin position="259"/>
        <end position="356"/>
    </location>
</feature>
<dbReference type="InterPro" id="IPR036900">
    <property type="entry name" value="A-D-PHexomutase_C_sf"/>
</dbReference>
<evidence type="ECO:0000259" key="9">
    <source>
        <dbReference type="Pfam" id="PF02878"/>
    </source>
</evidence>
<dbReference type="InterPro" id="IPR005843">
    <property type="entry name" value="A-D-PHexomutase_C"/>
</dbReference>
<keyword evidence="4 7" id="KW-0479">Metal-binding</keyword>
<gene>
    <name evidence="12" type="ORF">ROR02_22140</name>
</gene>
<keyword evidence="3" id="KW-0597">Phosphoprotein</keyword>
<feature type="domain" description="Alpha-D-phosphohexomutase C-terminal" evidence="8">
    <location>
        <begin position="376"/>
        <end position="450"/>
    </location>
</feature>
<name>A0A512H9F1_9PROT</name>
<dbReference type="Proteomes" id="UP000321567">
    <property type="component" value="Unassembled WGS sequence"/>
</dbReference>
<dbReference type="GO" id="GO:0000287">
    <property type="term" value="F:magnesium ion binding"/>
    <property type="evidence" value="ECO:0007669"/>
    <property type="project" value="InterPro"/>
</dbReference>
<dbReference type="SUPFAM" id="SSF55957">
    <property type="entry name" value="Phosphoglucomutase, C-terminal domain"/>
    <property type="match status" value="1"/>
</dbReference>
<feature type="domain" description="Alpha-D-phosphohexomutase alpha/beta/alpha" evidence="10">
    <location>
        <begin position="155"/>
        <end position="255"/>
    </location>
</feature>
<protein>
    <submittedName>
        <fullName evidence="12">Phosphomannomutase</fullName>
    </submittedName>
</protein>
<evidence type="ECO:0000313" key="13">
    <source>
        <dbReference type="Proteomes" id="UP000321567"/>
    </source>
</evidence>
<evidence type="ECO:0000256" key="2">
    <source>
        <dbReference type="ARBA" id="ARBA00010231"/>
    </source>
</evidence>
<keyword evidence="13" id="KW-1185">Reference proteome</keyword>
<evidence type="ECO:0000313" key="12">
    <source>
        <dbReference type="EMBL" id="GEO82083.1"/>
    </source>
</evidence>
<accession>A0A512H9F1</accession>
<dbReference type="AlphaFoldDB" id="A0A512H9F1"/>
<dbReference type="CDD" id="cd03089">
    <property type="entry name" value="PMM_PGM"/>
    <property type="match status" value="1"/>
</dbReference>
<dbReference type="EMBL" id="BJZO01000060">
    <property type="protein sequence ID" value="GEO82083.1"/>
    <property type="molecule type" value="Genomic_DNA"/>
</dbReference>
<dbReference type="NCBIfam" id="NF046027">
    <property type="entry name" value="PhglucPhmanMutPgmG"/>
    <property type="match status" value="1"/>
</dbReference>
<dbReference type="OrthoDB" id="9803322at2"/>
<dbReference type="RefSeq" id="WP_147164095.1">
    <property type="nucleotide sequence ID" value="NZ_BJZO01000060.1"/>
</dbReference>
<dbReference type="PANTHER" id="PTHR43771:SF2">
    <property type="entry name" value="PHOSPHOMANNOMUTASE_PHOSPHOGLUCOMUTASE"/>
    <property type="match status" value="1"/>
</dbReference>
<dbReference type="Pfam" id="PF02879">
    <property type="entry name" value="PGM_PMM_II"/>
    <property type="match status" value="1"/>
</dbReference>
<dbReference type="Gene3D" id="3.30.310.50">
    <property type="entry name" value="Alpha-D-phosphohexomutase, C-terminal domain"/>
    <property type="match status" value="1"/>
</dbReference>
<sequence length="462" mass="49271">MTSSHVFHPTILRAYDIRGIVGETLFEADARALGAAFGTLVRRDGGKVVCVGYDGRVSSPALEAALVEGLVSTGVGVRRVGRGPTPMLYFAVKTTGADAGIMVTGSHNPPTHNGFKMLFQSRPVFGDDIRTLGTLAATGDLETGDGTVETVDLQDAYVERLLADFTHPEASGLRVAWDAGNGAAGEIMSRLAARLPGQHRLMFAEIDGTFPNHHPDPTEPENLEDLRRAVATDKAHVGIAFDGDGDRIGLIDGDGRILWGDQLLMLLARDILATRPGATVIADVKASQTLFDEVERLGGQPLMWKTGHSLIKVKMLETGAPLAGEMSGHLFLADRYYGFDDALYAAVRLLDLIAALPGFDLAAVHRALPSAINTPELRFPCAEERKFAVIDEVAARLKAGGATFSDVDGVRVRNAHGWWLLRASNTQAVLVARCEGATGADLDALKADLTAHLREAGLDLPS</sequence>
<dbReference type="PROSITE" id="PS00710">
    <property type="entry name" value="PGM_PMM"/>
    <property type="match status" value="1"/>
</dbReference>
<evidence type="ECO:0000256" key="3">
    <source>
        <dbReference type="ARBA" id="ARBA00022553"/>
    </source>
</evidence>
<evidence type="ECO:0000259" key="10">
    <source>
        <dbReference type="Pfam" id="PF02879"/>
    </source>
</evidence>
<comment type="similarity">
    <text evidence="2 7">Belongs to the phosphohexose mutase family.</text>
</comment>
<dbReference type="InterPro" id="IPR005845">
    <property type="entry name" value="A-D-PHexomutase_a/b/a-II"/>
</dbReference>
<dbReference type="Gene3D" id="3.40.120.10">
    <property type="entry name" value="Alpha-D-Glucose-1,6-Bisphosphate, subunit A, domain 3"/>
    <property type="match status" value="3"/>
</dbReference>
<dbReference type="SUPFAM" id="SSF53738">
    <property type="entry name" value="Phosphoglucomutase, first 3 domains"/>
    <property type="match status" value="3"/>
</dbReference>
<evidence type="ECO:0000259" key="11">
    <source>
        <dbReference type="Pfam" id="PF02880"/>
    </source>
</evidence>
<dbReference type="Pfam" id="PF02878">
    <property type="entry name" value="PGM_PMM_I"/>
    <property type="match status" value="1"/>
</dbReference>
<comment type="cofactor">
    <cofactor evidence="1">
        <name>Mg(2+)</name>
        <dbReference type="ChEBI" id="CHEBI:18420"/>
    </cofactor>
</comment>
<dbReference type="InterPro" id="IPR016066">
    <property type="entry name" value="A-D-PHexomutase_CS"/>
</dbReference>
<keyword evidence="6" id="KW-0413">Isomerase</keyword>
<evidence type="ECO:0000256" key="6">
    <source>
        <dbReference type="ARBA" id="ARBA00023235"/>
    </source>
</evidence>
<dbReference type="GO" id="GO:0005975">
    <property type="term" value="P:carbohydrate metabolic process"/>
    <property type="evidence" value="ECO:0007669"/>
    <property type="project" value="InterPro"/>
</dbReference>
<keyword evidence="5 7" id="KW-0460">Magnesium</keyword>
<evidence type="ECO:0000256" key="1">
    <source>
        <dbReference type="ARBA" id="ARBA00001946"/>
    </source>
</evidence>
<dbReference type="InterPro" id="IPR005841">
    <property type="entry name" value="Alpha-D-phosphohexomutase_SF"/>
</dbReference>
<dbReference type="Pfam" id="PF00408">
    <property type="entry name" value="PGM_PMM_IV"/>
    <property type="match status" value="1"/>
</dbReference>
<dbReference type="GO" id="GO:0016868">
    <property type="term" value="F:intramolecular phosphotransferase activity"/>
    <property type="evidence" value="ECO:0007669"/>
    <property type="project" value="InterPro"/>
</dbReference>
<dbReference type="Pfam" id="PF02880">
    <property type="entry name" value="PGM_PMM_III"/>
    <property type="match status" value="1"/>
</dbReference>
<dbReference type="PANTHER" id="PTHR43771">
    <property type="entry name" value="PHOSPHOMANNOMUTASE"/>
    <property type="match status" value="1"/>
</dbReference>
<reference evidence="12 13" key="1">
    <citation type="submission" date="2019-07" db="EMBL/GenBank/DDBJ databases">
        <title>Whole genome shotgun sequence of Rhodospirillum oryzae NBRC 107573.</title>
        <authorList>
            <person name="Hosoyama A."/>
            <person name="Uohara A."/>
            <person name="Ohji S."/>
            <person name="Ichikawa N."/>
        </authorList>
    </citation>
    <scope>NUCLEOTIDE SEQUENCE [LARGE SCALE GENOMIC DNA]</scope>
    <source>
        <strain evidence="12 13">NBRC 107573</strain>
    </source>
</reference>
<dbReference type="PRINTS" id="PR00509">
    <property type="entry name" value="PGMPMM"/>
</dbReference>
<proteinExistence type="inferred from homology"/>
<evidence type="ECO:0000259" key="8">
    <source>
        <dbReference type="Pfam" id="PF00408"/>
    </source>
</evidence>
<dbReference type="InterPro" id="IPR005846">
    <property type="entry name" value="A-D-PHexomutase_a/b/a-III"/>
</dbReference>
<feature type="domain" description="Alpha-D-phosphohexomutase alpha/beta/alpha" evidence="9">
    <location>
        <begin position="12"/>
        <end position="119"/>
    </location>
</feature>
<evidence type="ECO:0000256" key="5">
    <source>
        <dbReference type="ARBA" id="ARBA00022842"/>
    </source>
</evidence>
<dbReference type="InterPro" id="IPR016055">
    <property type="entry name" value="A-D-PHexomutase_a/b/a-I/II/III"/>
</dbReference>
<organism evidence="12 13">
    <name type="scientific">Pararhodospirillum oryzae</name>
    <dbReference type="NCBI Taxonomy" id="478448"/>
    <lineage>
        <taxon>Bacteria</taxon>
        <taxon>Pseudomonadati</taxon>
        <taxon>Pseudomonadota</taxon>
        <taxon>Alphaproteobacteria</taxon>
        <taxon>Rhodospirillales</taxon>
        <taxon>Rhodospirillaceae</taxon>
        <taxon>Pararhodospirillum</taxon>
    </lineage>
</organism>
<evidence type="ECO:0000256" key="4">
    <source>
        <dbReference type="ARBA" id="ARBA00022723"/>
    </source>
</evidence>
<dbReference type="InterPro" id="IPR005844">
    <property type="entry name" value="A-D-PHexomutase_a/b/a-I"/>
</dbReference>
<evidence type="ECO:0000256" key="7">
    <source>
        <dbReference type="RuleBase" id="RU004326"/>
    </source>
</evidence>
<comment type="caution">
    <text evidence="12">The sequence shown here is derived from an EMBL/GenBank/DDBJ whole genome shotgun (WGS) entry which is preliminary data.</text>
</comment>